<protein>
    <submittedName>
        <fullName evidence="1">Uncharacterized protein</fullName>
    </submittedName>
</protein>
<sequence length="105" mass="12256">MAEQDTAKLSYDMILKNNTKLQKEAAIFHKVKHDKEFTSADVAEYAASQIETKKDLLEVLKTLRANYVKMDYLPDVRKIRTFDNLIEDAQTDIDFYTLMKKEFTA</sequence>
<reference evidence="2" key="1">
    <citation type="submission" date="2016-10" db="EMBL/GenBank/DDBJ databases">
        <authorList>
            <person name="Varghese N."/>
        </authorList>
    </citation>
    <scope>NUCLEOTIDE SEQUENCE [LARGE SCALE GENOMIC DNA]</scope>
    <source>
        <strain evidence="2">DSM 20406</strain>
    </source>
</reference>
<keyword evidence="2" id="KW-1185">Reference proteome</keyword>
<accession>A0A1H6WFM4</accession>
<organism evidence="1 2">
    <name type="scientific">Sharpea azabuensis</name>
    <dbReference type="NCBI Taxonomy" id="322505"/>
    <lineage>
        <taxon>Bacteria</taxon>
        <taxon>Bacillati</taxon>
        <taxon>Bacillota</taxon>
        <taxon>Erysipelotrichia</taxon>
        <taxon>Erysipelotrichales</taxon>
        <taxon>Coprobacillaceae</taxon>
        <taxon>Sharpea</taxon>
    </lineage>
</organism>
<dbReference type="GeneID" id="54119937"/>
<dbReference type="EMBL" id="FNYK01000058">
    <property type="protein sequence ID" value="SEJ11312.1"/>
    <property type="molecule type" value="Genomic_DNA"/>
</dbReference>
<evidence type="ECO:0000313" key="1">
    <source>
        <dbReference type="EMBL" id="SEJ11312.1"/>
    </source>
</evidence>
<gene>
    <name evidence="1" type="ORF">SAMN04487834_10582</name>
</gene>
<dbReference type="eggNOG" id="ENOG5032XKX">
    <property type="taxonomic scope" value="Bacteria"/>
</dbReference>
<dbReference type="OrthoDB" id="1654870at2"/>
<dbReference type="RefSeq" id="WP_033162535.1">
    <property type="nucleotide sequence ID" value="NZ_CACVPP010000004.1"/>
</dbReference>
<dbReference type="Proteomes" id="UP000183028">
    <property type="component" value="Unassembled WGS sequence"/>
</dbReference>
<name>A0A1H6WFM4_9FIRM</name>
<dbReference type="AlphaFoldDB" id="A0A1H6WFM4"/>
<evidence type="ECO:0000313" key="2">
    <source>
        <dbReference type="Proteomes" id="UP000183028"/>
    </source>
</evidence>
<proteinExistence type="predicted"/>